<organism evidence="1 2">
    <name type="scientific">Caenorhabditis briggsae</name>
    <dbReference type="NCBI Taxonomy" id="6238"/>
    <lineage>
        <taxon>Eukaryota</taxon>
        <taxon>Metazoa</taxon>
        <taxon>Ecdysozoa</taxon>
        <taxon>Nematoda</taxon>
        <taxon>Chromadorea</taxon>
        <taxon>Rhabditida</taxon>
        <taxon>Rhabditina</taxon>
        <taxon>Rhabditomorpha</taxon>
        <taxon>Rhabditoidea</taxon>
        <taxon>Rhabditidae</taxon>
        <taxon>Peloderinae</taxon>
        <taxon>Caenorhabditis</taxon>
    </lineage>
</organism>
<dbReference type="AlphaFoldDB" id="A0AAE9DXA6"/>
<evidence type="ECO:0000313" key="1">
    <source>
        <dbReference type="EMBL" id="ULU13947.1"/>
    </source>
</evidence>
<evidence type="ECO:0000313" key="2">
    <source>
        <dbReference type="Proteomes" id="UP000827892"/>
    </source>
</evidence>
<proteinExistence type="predicted"/>
<gene>
    <name evidence="1" type="ORF">L3Y34_016453</name>
</gene>
<dbReference type="EMBL" id="CP090891">
    <property type="protein sequence ID" value="ULU13947.1"/>
    <property type="molecule type" value="Genomic_DNA"/>
</dbReference>
<dbReference type="Proteomes" id="UP000827892">
    <property type="component" value="Chromosome I"/>
</dbReference>
<name>A0AAE9DXA6_CAEBR</name>
<protein>
    <submittedName>
        <fullName evidence="1">Uncharacterized protein</fullName>
    </submittedName>
</protein>
<sequence>MTITKVSLISMKTRIRNFEEYCRNHWIGEYDGTLLGFVVLLRRGVGKNDENTRIAVVIVKNLKDRVRTIEGDFYTGREKDEILNSMIQTFHSIDDNTSVPTMHTRRRWRMLGGSDRKKKNTMQISEA</sequence>
<accession>A0AAE9DXA6</accession>
<reference evidence="1 2" key="1">
    <citation type="submission" date="2022-05" db="EMBL/GenBank/DDBJ databases">
        <title>Chromosome-level reference genomes for two strains of Caenorhabditis briggsae: an improved platform for comparative genomics.</title>
        <authorList>
            <person name="Stevens L."/>
            <person name="Andersen E.C."/>
        </authorList>
    </citation>
    <scope>NUCLEOTIDE SEQUENCE [LARGE SCALE GENOMIC DNA]</scope>
    <source>
        <strain evidence="1">QX1410_ONT</strain>
        <tissue evidence="1">Whole-organism</tissue>
    </source>
</reference>